<dbReference type="AlphaFoldDB" id="A0AAD6UTL1"/>
<reference evidence="1" key="1">
    <citation type="submission" date="2023-03" db="EMBL/GenBank/DDBJ databases">
        <title>Massive genome expansion in bonnet fungi (Mycena s.s.) driven by repeated elements and novel gene families across ecological guilds.</title>
        <authorList>
            <consortium name="Lawrence Berkeley National Laboratory"/>
            <person name="Harder C.B."/>
            <person name="Miyauchi S."/>
            <person name="Viragh M."/>
            <person name="Kuo A."/>
            <person name="Thoen E."/>
            <person name="Andreopoulos B."/>
            <person name="Lu D."/>
            <person name="Skrede I."/>
            <person name="Drula E."/>
            <person name="Henrissat B."/>
            <person name="Morin E."/>
            <person name="Kohler A."/>
            <person name="Barry K."/>
            <person name="LaButti K."/>
            <person name="Morin E."/>
            <person name="Salamov A."/>
            <person name="Lipzen A."/>
            <person name="Mereny Z."/>
            <person name="Hegedus B."/>
            <person name="Baldrian P."/>
            <person name="Stursova M."/>
            <person name="Weitz H."/>
            <person name="Taylor A."/>
            <person name="Grigoriev I.V."/>
            <person name="Nagy L.G."/>
            <person name="Martin F."/>
            <person name="Kauserud H."/>
        </authorList>
    </citation>
    <scope>NUCLEOTIDE SEQUENCE</scope>
    <source>
        <strain evidence="1">9144</strain>
    </source>
</reference>
<dbReference type="Proteomes" id="UP001219525">
    <property type="component" value="Unassembled WGS sequence"/>
</dbReference>
<accession>A0AAD6UTL1</accession>
<proteinExistence type="predicted"/>
<dbReference type="Gene3D" id="2.60.120.260">
    <property type="entry name" value="Galactose-binding domain-like"/>
    <property type="match status" value="1"/>
</dbReference>
<keyword evidence="2" id="KW-1185">Reference proteome</keyword>
<sequence length="201" mass="21604">MSVIVDDRDSSIQYIPSGWRTHDSSGHELGRPVEFKSTTSQPGDTGDQAQFTFNGDVYGTFGPSADDGSEDGTSMAFSVDGGDVVTFTVPPRTTSATHHQLFYSSPVLSQGLHTLLIESAQTGNDIFFDYLLYDAAQASTAGKTLFVDDNESGVEYSPGWQLNTSESCFMHTAHFSESPGSWVSITFEGASGHNSLSSFNL</sequence>
<organism evidence="1 2">
    <name type="scientific">Mycena pura</name>
    <dbReference type="NCBI Taxonomy" id="153505"/>
    <lineage>
        <taxon>Eukaryota</taxon>
        <taxon>Fungi</taxon>
        <taxon>Dikarya</taxon>
        <taxon>Basidiomycota</taxon>
        <taxon>Agaricomycotina</taxon>
        <taxon>Agaricomycetes</taxon>
        <taxon>Agaricomycetidae</taxon>
        <taxon>Agaricales</taxon>
        <taxon>Marasmiineae</taxon>
        <taxon>Mycenaceae</taxon>
        <taxon>Mycena</taxon>
    </lineage>
</organism>
<dbReference type="EMBL" id="JARJCW010000100">
    <property type="protein sequence ID" value="KAJ7194211.1"/>
    <property type="molecule type" value="Genomic_DNA"/>
</dbReference>
<name>A0AAD6UTL1_9AGAR</name>
<gene>
    <name evidence="1" type="ORF">GGX14DRAFT_378228</name>
</gene>
<comment type="caution">
    <text evidence="1">The sequence shown here is derived from an EMBL/GenBank/DDBJ whole genome shotgun (WGS) entry which is preliminary data.</text>
</comment>
<evidence type="ECO:0000313" key="2">
    <source>
        <dbReference type="Proteomes" id="UP001219525"/>
    </source>
</evidence>
<protein>
    <submittedName>
        <fullName evidence="1">Uncharacterized protein</fullName>
    </submittedName>
</protein>
<evidence type="ECO:0000313" key="1">
    <source>
        <dbReference type="EMBL" id="KAJ7194211.1"/>
    </source>
</evidence>